<gene>
    <name evidence="8" type="ORF">EGW08_006635</name>
</gene>
<feature type="transmembrane region" description="Helical" evidence="7">
    <location>
        <begin position="15"/>
        <end position="35"/>
    </location>
</feature>
<evidence type="ECO:0000256" key="4">
    <source>
        <dbReference type="ARBA" id="ARBA00022989"/>
    </source>
</evidence>
<organism evidence="8 9">
    <name type="scientific">Elysia chlorotica</name>
    <name type="common">Eastern emerald elysia</name>
    <name type="synonym">Sea slug</name>
    <dbReference type="NCBI Taxonomy" id="188477"/>
    <lineage>
        <taxon>Eukaryota</taxon>
        <taxon>Metazoa</taxon>
        <taxon>Spiralia</taxon>
        <taxon>Lophotrochozoa</taxon>
        <taxon>Mollusca</taxon>
        <taxon>Gastropoda</taxon>
        <taxon>Heterobranchia</taxon>
        <taxon>Euthyneura</taxon>
        <taxon>Panpulmonata</taxon>
        <taxon>Sacoglossa</taxon>
        <taxon>Placobranchoidea</taxon>
        <taxon>Plakobranchidae</taxon>
        <taxon>Elysia</taxon>
    </lineage>
</organism>
<dbReference type="PANTHER" id="PTHR43385:SF1">
    <property type="entry name" value="RIBOFLAVIN TRANSPORTER RIBJ"/>
    <property type="match status" value="1"/>
</dbReference>
<dbReference type="InterPro" id="IPR036259">
    <property type="entry name" value="MFS_trans_sf"/>
</dbReference>
<dbReference type="PANTHER" id="PTHR43385">
    <property type="entry name" value="RIBOFLAVIN TRANSPORTER RIBJ"/>
    <property type="match status" value="1"/>
</dbReference>
<evidence type="ECO:0000256" key="3">
    <source>
        <dbReference type="ARBA" id="ARBA00022692"/>
    </source>
</evidence>
<feature type="transmembrane region" description="Helical" evidence="7">
    <location>
        <begin position="352"/>
        <end position="376"/>
    </location>
</feature>
<name>A0A3S0ZXN9_ELYCH</name>
<feature type="compositionally biased region" description="Polar residues" evidence="6">
    <location>
        <begin position="225"/>
        <end position="239"/>
    </location>
</feature>
<feature type="transmembrane region" description="Helical" evidence="7">
    <location>
        <begin position="437"/>
        <end position="461"/>
    </location>
</feature>
<feature type="transmembrane region" description="Helical" evidence="7">
    <location>
        <begin position="473"/>
        <end position="497"/>
    </location>
</feature>
<feature type="region of interest" description="Disordered" evidence="6">
    <location>
        <begin position="221"/>
        <end position="304"/>
    </location>
</feature>
<dbReference type="Pfam" id="PF07690">
    <property type="entry name" value="MFS_1"/>
    <property type="match status" value="1"/>
</dbReference>
<dbReference type="OrthoDB" id="6151601at2759"/>
<sequence>MFVPSKHWTKYSSLVGAHFATSPLSFLWCYGNLAPYLDSYYRYRCSHGCSEGSSEWVLNLFVAALSPGLLVVGRLSTRVGLQWLGLVSTFLSGLAIFASAWTAQLSAIGTTVLLGVVNGIGVGVSLNAAMVCVNGWAPKQSALLAGSVTSVPPVLSFLQNQLVTAYVNPHNSKPDVLEASKSFFSQQDILDRVPGGILILAGVTLAAQIIGVLLVRSPPVPGIGDSSSPQDGQDGNQDITAGDGRQRGHDTGNKSGTMQPLNHHHQRNGYGSSDGHRGQCMSTQDNHTPLGETLDDQPDNTLHVENSITNHTTNTPHVKSSDHTASTGPHPTLHYLSVSQAIRSAPFWTNSFYLAVLAYGSILKNGFVKLFGLVYIPDDQLLTVLTSLMPLMEAAMRFSFSILLNRGVFSLKSSLLVSLSLNSILFLWFYLAPQVNFGAYLSLILGLSVPHGQLFVLYTAVTFRVFGPDNFAVVYSLGFLSVSLAVLVAAAAVSPLLDYGGWFWLFFTCSGSSALVLIATVCTDFSPLVVR</sequence>
<dbReference type="InterPro" id="IPR011701">
    <property type="entry name" value="MFS"/>
</dbReference>
<feature type="transmembrane region" description="Helical" evidence="7">
    <location>
        <begin position="415"/>
        <end position="431"/>
    </location>
</feature>
<feature type="transmembrane region" description="Helical" evidence="7">
    <location>
        <begin position="193"/>
        <end position="215"/>
    </location>
</feature>
<accession>A0A3S0ZXN9</accession>
<proteinExistence type="predicted"/>
<feature type="transmembrane region" description="Helical" evidence="7">
    <location>
        <begin position="56"/>
        <end position="75"/>
    </location>
</feature>
<dbReference type="InterPro" id="IPR052983">
    <property type="entry name" value="MFS_Riboflavin_Transporter"/>
</dbReference>
<evidence type="ECO:0008006" key="10">
    <source>
        <dbReference type="Google" id="ProtNLM"/>
    </source>
</evidence>
<keyword evidence="5 7" id="KW-0472">Membrane</keyword>
<evidence type="ECO:0000256" key="6">
    <source>
        <dbReference type="SAM" id="MobiDB-lite"/>
    </source>
</evidence>
<evidence type="ECO:0000256" key="5">
    <source>
        <dbReference type="ARBA" id="ARBA00023136"/>
    </source>
</evidence>
<dbReference type="GO" id="GO:0022857">
    <property type="term" value="F:transmembrane transporter activity"/>
    <property type="evidence" value="ECO:0007669"/>
    <property type="project" value="InterPro"/>
</dbReference>
<dbReference type="SUPFAM" id="SSF103473">
    <property type="entry name" value="MFS general substrate transporter"/>
    <property type="match status" value="1"/>
</dbReference>
<feature type="transmembrane region" description="Helical" evidence="7">
    <location>
        <begin position="81"/>
        <end position="101"/>
    </location>
</feature>
<evidence type="ECO:0000256" key="2">
    <source>
        <dbReference type="ARBA" id="ARBA00022448"/>
    </source>
</evidence>
<keyword evidence="9" id="KW-1185">Reference proteome</keyword>
<dbReference type="AlphaFoldDB" id="A0A3S0ZXN9"/>
<evidence type="ECO:0000313" key="8">
    <source>
        <dbReference type="EMBL" id="RUS85623.1"/>
    </source>
</evidence>
<keyword evidence="2" id="KW-0813">Transport</keyword>
<protein>
    <recommendedName>
        <fullName evidence="10">Major facilitator superfamily (MFS) profile domain-containing protein</fullName>
    </recommendedName>
</protein>
<dbReference type="EMBL" id="RQTK01000164">
    <property type="protein sequence ID" value="RUS85623.1"/>
    <property type="molecule type" value="Genomic_DNA"/>
</dbReference>
<comment type="caution">
    <text evidence="8">The sequence shown here is derived from an EMBL/GenBank/DDBJ whole genome shotgun (WGS) entry which is preliminary data.</text>
</comment>
<feature type="transmembrane region" description="Helical" evidence="7">
    <location>
        <begin position="113"/>
        <end position="137"/>
    </location>
</feature>
<feature type="transmembrane region" description="Helical" evidence="7">
    <location>
        <begin position="503"/>
        <end position="530"/>
    </location>
</feature>
<evidence type="ECO:0000256" key="7">
    <source>
        <dbReference type="SAM" id="Phobius"/>
    </source>
</evidence>
<dbReference type="Proteomes" id="UP000271974">
    <property type="component" value="Unassembled WGS sequence"/>
</dbReference>
<evidence type="ECO:0000256" key="1">
    <source>
        <dbReference type="ARBA" id="ARBA00004141"/>
    </source>
</evidence>
<feature type="transmembrane region" description="Helical" evidence="7">
    <location>
        <begin position="382"/>
        <end position="403"/>
    </location>
</feature>
<reference evidence="8 9" key="1">
    <citation type="submission" date="2019-01" db="EMBL/GenBank/DDBJ databases">
        <title>A draft genome assembly of the solar-powered sea slug Elysia chlorotica.</title>
        <authorList>
            <person name="Cai H."/>
            <person name="Li Q."/>
            <person name="Fang X."/>
            <person name="Li J."/>
            <person name="Curtis N.E."/>
            <person name="Altenburger A."/>
            <person name="Shibata T."/>
            <person name="Feng M."/>
            <person name="Maeda T."/>
            <person name="Schwartz J.A."/>
            <person name="Shigenobu S."/>
            <person name="Lundholm N."/>
            <person name="Nishiyama T."/>
            <person name="Yang H."/>
            <person name="Hasebe M."/>
            <person name="Li S."/>
            <person name="Pierce S.K."/>
            <person name="Wang J."/>
        </authorList>
    </citation>
    <scope>NUCLEOTIDE SEQUENCE [LARGE SCALE GENOMIC DNA]</scope>
    <source>
        <strain evidence="8">EC2010</strain>
        <tissue evidence="8">Whole organism of an adult</tissue>
    </source>
</reference>
<dbReference type="Gene3D" id="1.20.1250.20">
    <property type="entry name" value="MFS general substrate transporter like domains"/>
    <property type="match status" value="1"/>
</dbReference>
<dbReference type="GO" id="GO:0016020">
    <property type="term" value="C:membrane"/>
    <property type="evidence" value="ECO:0007669"/>
    <property type="project" value="UniProtKB-SubCell"/>
</dbReference>
<keyword evidence="3 7" id="KW-0812">Transmembrane</keyword>
<evidence type="ECO:0000313" key="9">
    <source>
        <dbReference type="Proteomes" id="UP000271974"/>
    </source>
</evidence>
<comment type="subcellular location">
    <subcellularLocation>
        <location evidence="1">Membrane</location>
        <topology evidence="1">Multi-pass membrane protein</topology>
    </subcellularLocation>
</comment>
<keyword evidence="4 7" id="KW-1133">Transmembrane helix</keyword>